<dbReference type="Proteomes" id="UP000061018">
    <property type="component" value="Chromosome"/>
</dbReference>
<protein>
    <submittedName>
        <fullName evidence="3">Uncharacterized protein</fullName>
    </submittedName>
</protein>
<feature type="region of interest" description="Disordered" evidence="1">
    <location>
        <begin position="82"/>
        <end position="130"/>
    </location>
</feature>
<evidence type="ECO:0000313" key="3">
    <source>
        <dbReference type="EMBL" id="CAJ89291.1"/>
    </source>
</evidence>
<gene>
    <name evidence="2" type="ORF">SAM23877_0351</name>
    <name evidence="3" type="ORF">SAML0304</name>
</gene>
<evidence type="ECO:0000313" key="2">
    <source>
        <dbReference type="EMBL" id="AKZ53400.1"/>
    </source>
</evidence>
<proteinExistence type="predicted"/>
<evidence type="ECO:0000313" key="4">
    <source>
        <dbReference type="Proteomes" id="UP000061018"/>
    </source>
</evidence>
<reference evidence="3" key="1">
    <citation type="journal article" date="2006" name="Mol. Biol. Evol.">
        <title>Evolution of the terminal regions of the Streptomyces linear chromosome.</title>
        <authorList>
            <person name="Choulet F."/>
            <person name="Aigle B."/>
            <person name="Gallois A."/>
            <person name="Mangenot S."/>
            <person name="Gerbaud C."/>
            <person name="Truong C."/>
            <person name="Francou F.X."/>
            <person name="Fourrier C."/>
            <person name="Guerineau M."/>
            <person name="Decaris B."/>
            <person name="Barbe V."/>
            <person name="Pernodet J.L."/>
            <person name="Leblond P."/>
        </authorList>
    </citation>
    <scope>NUCLEOTIDE SEQUENCE</scope>
    <source>
        <strain evidence="3">ATCC 23877</strain>
    </source>
</reference>
<dbReference type="AlphaFoldDB" id="A3KHW4"/>
<reference evidence="2" key="3">
    <citation type="submission" date="2015-07" db="EMBL/GenBank/DDBJ databases">
        <title>Complete genome sequence of Streptomyces ambofaciens ATCC 23877, the spiramycin producer.</title>
        <authorList>
            <person name="Thibessard A."/>
            <person name="Haas D."/>
            <person name="Gerbaud C."/>
            <person name="Aigle B."/>
            <person name="Lautru S."/>
            <person name="Pernodet J.-L."/>
            <person name="Leblond P."/>
        </authorList>
    </citation>
    <scope>NUCLEOTIDE SEQUENCE [LARGE SCALE GENOMIC DNA]</scope>
    <source>
        <strain evidence="2">ATCC 23877</strain>
    </source>
</reference>
<sequence>MSEAAVFPLTPSGVSEAEQMARRIVAYQVAVYHALPDTVRVAAAAAPEAIDVGRHRHSVRAAVTALALTAYDCRAARRADLPGTRRRVLYPRHPERAARPTVTRSSPPSPPARGSRHPGLRAVRPMLRCR</sequence>
<dbReference type="KEGG" id="samb:SAM23877_0351"/>
<name>A3KHW4_STRA7</name>
<dbReference type="EMBL" id="AM238663">
    <property type="protein sequence ID" value="CAJ89291.1"/>
    <property type="molecule type" value="Genomic_DNA"/>
</dbReference>
<accession>A3KHW4</accession>
<reference evidence="4" key="2">
    <citation type="journal article" date="2015" name="J. Biotechnol.">
        <title>Complete genome sequence of Streptomyces ambofaciens ATCC 23877, the spiramycin producer.</title>
        <authorList>
            <person name="Thibessard A."/>
            <person name="Haas D."/>
            <person name="Gerbaud C."/>
            <person name="Aigle B."/>
            <person name="Lautru S."/>
            <person name="Pernodet J.L."/>
            <person name="Leblond P."/>
        </authorList>
    </citation>
    <scope>NUCLEOTIDE SEQUENCE [LARGE SCALE GENOMIC DNA]</scope>
    <source>
        <strain evidence="4">ATCC 23877 / 3486 / DSM 40053 / JCM 4204 / NBRC 12836 / NRRL B-2516</strain>
    </source>
</reference>
<organism evidence="3">
    <name type="scientific">Streptomyces ambofaciens (strain ATCC 23877 / 3486 / DSM 40053 / JCM 4204 / NBRC 12836 / NRRL B-2516)</name>
    <dbReference type="NCBI Taxonomy" id="278992"/>
    <lineage>
        <taxon>Bacteria</taxon>
        <taxon>Bacillati</taxon>
        <taxon>Actinomycetota</taxon>
        <taxon>Actinomycetes</taxon>
        <taxon>Kitasatosporales</taxon>
        <taxon>Streptomycetaceae</taxon>
        <taxon>Streptomyces</taxon>
    </lineage>
</organism>
<evidence type="ECO:0000256" key="1">
    <source>
        <dbReference type="SAM" id="MobiDB-lite"/>
    </source>
</evidence>
<dbReference type="EMBL" id="CP012382">
    <property type="protein sequence ID" value="AKZ53400.1"/>
    <property type="molecule type" value="Genomic_DNA"/>
</dbReference>